<dbReference type="EMBL" id="JQZW01000015">
    <property type="protein sequence ID" value="KGN97270.1"/>
    <property type="molecule type" value="Genomic_DNA"/>
</dbReference>
<sequence>MKKKILLCLSLLGASFSLLFAQKEGSMPQQGTYPALTEKSSTAPKDPDLNFVWDDGSSAKKGVLFFGTTLKDGVAYPSVVRFYSTKTLDIERLGPIAEKNEFKIKVLHGGTYTGDKYIGYIVTLYTHQVLPHAFVEIDTNTGEIKTIRQYVYESPESQNWPTIYELAYDHKNKQCWGLGRSKRTDKAVSAVYKINTNTGEFTFVKDLDVYVFGAAYDYDGNLYGIIGKPNAEGNYVGSQIVQFDTTNFQEIESTKKEIKRDNTAIIPNYTHTVDFDHTTGDLYWLASDNSGIQYAVKVDPKSGESLFLGSIGFGDIVTGLYIPYEVASERKAPSRVEDLSATFDSKNKNNAKITWKNPSKTWDKTELPSIQKVYIARDKRSNIVSSIAGGHPGATMQWIDTNVPQGIHTYYVKVENSAGMGVLDSIRCYVGEDIPGKVENLKREKKGSDIEITWSAPTKGGHEGWIDPSKISYSVIRMPDQKVVVENTKETTFLDNTLGVIQAYSYIIVPKNDVGKGVPTESEKIKAGQAYSTPYHTSFKTQDDADSWTVLDANKDGKTFEFLGGSFDNFQRMALDPAPYEQAADDWLFSPAITLKAGKRYEIIIQTQLDIAYSVHNFSVNIGKGASVAAQKEIQKFEDYTSSKPNQIQTEVMTVDISEDGNYNLGIHCTSVGTMEVRNKFSIQDVMVKELYKKDLSVEEFEISELIKDLENKVAVKIYNEGSEAQSSYKVRLLEVKGDNATILAETSDVPVIESKKGAVCFINYNPQVEGMIKLAAEVVLEGDGEKNNNRSQTFDVKILPAGTAPWSHLITRNSITHETTLPMSFSRQYSVSQTIYHAEELALVKDALISRMAYDYINGVASVEDVDVKIYMANVDIKDYKDLTPVAACMNPKDMTLVYEGQLSIKDGVNRMEFNFSKDFEYQKDKHLCIQVWKEGTTGNSYPAQFVTFGKGSGELRSMRYMARNELNPSNPNAQAMLLLDWVPQLRLAIKGGTGVQEVVVGAAISYNSMTKKLQLGNFNASMVRVYDLTGRLIEKKHVVEGNYEVDLDLTPGVYVVTAQGVDGSTASIKVSVNQ</sequence>
<keyword evidence="1" id="KW-0732">Signal</keyword>
<dbReference type="RefSeq" id="WP_036884914.1">
    <property type="nucleotide sequence ID" value="NZ_JQZW01000015.1"/>
</dbReference>
<dbReference type="InterPro" id="IPR026444">
    <property type="entry name" value="Secre_tail"/>
</dbReference>
<evidence type="ECO:0000313" key="3">
    <source>
        <dbReference type="Proteomes" id="UP000030134"/>
    </source>
</evidence>
<comment type="caution">
    <text evidence="2">The sequence shown here is derived from an EMBL/GenBank/DDBJ whole genome shotgun (WGS) entry which is preliminary data.</text>
</comment>
<dbReference type="NCBIfam" id="NF038128">
    <property type="entry name" value="choice_anch_J"/>
    <property type="match status" value="1"/>
</dbReference>
<feature type="chain" id="PRO_5001999107" description="Fibronectin type-III domain-containing protein" evidence="1">
    <location>
        <begin position="22"/>
        <end position="1076"/>
    </location>
</feature>
<proteinExistence type="predicted"/>
<dbReference type="AlphaFoldDB" id="A0A0A2G4H9"/>
<dbReference type="STRING" id="266762.HQ36_07965"/>
<evidence type="ECO:0000256" key="1">
    <source>
        <dbReference type="SAM" id="SignalP"/>
    </source>
</evidence>
<dbReference type="eggNOG" id="COG4412">
    <property type="taxonomic scope" value="Bacteria"/>
</dbReference>
<dbReference type="SUPFAM" id="SSF63825">
    <property type="entry name" value="YWTD domain"/>
    <property type="match status" value="1"/>
</dbReference>
<keyword evidence="3" id="KW-1185">Reference proteome</keyword>
<evidence type="ECO:0000313" key="2">
    <source>
        <dbReference type="EMBL" id="KGN97270.1"/>
    </source>
</evidence>
<protein>
    <recommendedName>
        <fullName evidence="4">Fibronectin type-III domain-containing protein</fullName>
    </recommendedName>
</protein>
<dbReference type="NCBIfam" id="TIGR04183">
    <property type="entry name" value="Por_Secre_tail"/>
    <property type="match status" value="1"/>
</dbReference>
<reference evidence="2 3" key="1">
    <citation type="submission" date="2014-08" db="EMBL/GenBank/DDBJ databases">
        <title>Porphyromonas gingivicanis strain:COT-022_OH1391 Genome sequencing.</title>
        <authorList>
            <person name="Wallis C."/>
            <person name="Deusch O."/>
            <person name="O'Flynn C."/>
            <person name="Davis I."/>
            <person name="Jospin G."/>
            <person name="Darling A.E."/>
            <person name="Coil D.A."/>
            <person name="Alexiev A."/>
            <person name="Horsfall A."/>
            <person name="Kirkwood N."/>
            <person name="Harris S."/>
            <person name="Eisen J.A."/>
        </authorList>
    </citation>
    <scope>NUCLEOTIDE SEQUENCE [LARGE SCALE GENOMIC DNA]</scope>
    <source>
        <strain evidence="3">COT-022 OH1391</strain>
    </source>
</reference>
<evidence type="ECO:0008006" key="4">
    <source>
        <dbReference type="Google" id="ProtNLM"/>
    </source>
</evidence>
<gene>
    <name evidence="2" type="ORF">HQ36_07965</name>
</gene>
<dbReference type="InterPro" id="IPR036116">
    <property type="entry name" value="FN3_sf"/>
</dbReference>
<organism evidence="2 3">
    <name type="scientific">Porphyromonas gingivicanis</name>
    <dbReference type="NCBI Taxonomy" id="266762"/>
    <lineage>
        <taxon>Bacteria</taxon>
        <taxon>Pseudomonadati</taxon>
        <taxon>Bacteroidota</taxon>
        <taxon>Bacteroidia</taxon>
        <taxon>Bacteroidales</taxon>
        <taxon>Porphyromonadaceae</taxon>
        <taxon>Porphyromonas</taxon>
    </lineage>
</organism>
<dbReference type="Proteomes" id="UP000030134">
    <property type="component" value="Unassembled WGS sequence"/>
</dbReference>
<dbReference type="Gene3D" id="2.60.120.200">
    <property type="match status" value="1"/>
</dbReference>
<dbReference type="SUPFAM" id="SSF49265">
    <property type="entry name" value="Fibronectin type III"/>
    <property type="match status" value="1"/>
</dbReference>
<accession>A0A0A2G4H9</accession>
<name>A0A0A2G4H9_9PORP</name>
<dbReference type="OrthoDB" id="1054647at2"/>
<feature type="signal peptide" evidence="1">
    <location>
        <begin position="1"/>
        <end position="21"/>
    </location>
</feature>